<feature type="transmembrane region" description="Helical" evidence="5">
    <location>
        <begin position="94"/>
        <end position="115"/>
    </location>
</feature>
<keyword evidence="2 5" id="KW-0812">Transmembrane</keyword>
<feature type="transmembrane region" description="Helical" evidence="5">
    <location>
        <begin position="20"/>
        <end position="48"/>
    </location>
</feature>
<dbReference type="InterPro" id="IPR001694">
    <property type="entry name" value="NADH_UbQ_OxRdtase_su1/FPO"/>
</dbReference>
<evidence type="ECO:0000313" key="7">
    <source>
        <dbReference type="EMBL" id="NYT52449.1"/>
    </source>
</evidence>
<keyword evidence="5" id="KW-0830">Ubiquinone</keyword>
<organism evidence="7 8">
    <name type="scientific">Candidatus Vesicomyosocius endoextente</name>
    <dbReference type="NCBI Taxonomy" id="2738853"/>
    <lineage>
        <taxon>Bacteria</taxon>
        <taxon>Pseudomonadati</taxon>
        <taxon>Pseudomonadota</taxon>
        <taxon>Gammaproteobacteria</taxon>
        <taxon>Candidatus Pseudothioglobaceae</taxon>
        <taxon>Candidatus Vesicomyidisocius</taxon>
    </lineage>
</organism>
<dbReference type="Pfam" id="PF00146">
    <property type="entry name" value="NADHdh"/>
    <property type="match status" value="1"/>
</dbReference>
<dbReference type="PANTHER" id="PTHR11432:SF3">
    <property type="entry name" value="NADH-UBIQUINONE OXIDOREDUCTASE CHAIN 1"/>
    <property type="match status" value="1"/>
</dbReference>
<comment type="catalytic activity">
    <reaction evidence="5">
        <text>a quinone + NADH + 5 H(+)(in) = a quinol + NAD(+) + 4 H(+)(out)</text>
        <dbReference type="Rhea" id="RHEA:57888"/>
        <dbReference type="ChEBI" id="CHEBI:15378"/>
        <dbReference type="ChEBI" id="CHEBI:24646"/>
        <dbReference type="ChEBI" id="CHEBI:57540"/>
        <dbReference type="ChEBI" id="CHEBI:57945"/>
        <dbReference type="ChEBI" id="CHEBI:132124"/>
    </reaction>
</comment>
<evidence type="ECO:0000256" key="4">
    <source>
        <dbReference type="ARBA" id="ARBA00023136"/>
    </source>
</evidence>
<name>A0A853G835_9GAMM</name>
<feature type="transmembrane region" description="Helical" evidence="5">
    <location>
        <begin position="333"/>
        <end position="353"/>
    </location>
</feature>
<proteinExistence type="inferred from homology"/>
<dbReference type="Proteomes" id="UP000525329">
    <property type="component" value="Unassembled WGS sequence"/>
</dbReference>
<dbReference type="NCBIfam" id="NF004741">
    <property type="entry name" value="PRK06076.1-2"/>
    <property type="match status" value="1"/>
</dbReference>
<dbReference type="EC" id="7.1.1.-" evidence="5"/>
<dbReference type="GO" id="GO:0048038">
    <property type="term" value="F:quinone binding"/>
    <property type="evidence" value="ECO:0007669"/>
    <property type="project" value="UniProtKB-KW"/>
</dbReference>
<dbReference type="GO" id="GO:0003954">
    <property type="term" value="F:NADH dehydrogenase activity"/>
    <property type="evidence" value="ECO:0007669"/>
    <property type="project" value="TreeGrafter"/>
</dbReference>
<keyword evidence="5" id="KW-0874">Quinone</keyword>
<dbReference type="GO" id="GO:0016655">
    <property type="term" value="F:oxidoreductase activity, acting on NAD(P)H, quinone or similar compound as acceptor"/>
    <property type="evidence" value="ECO:0007669"/>
    <property type="project" value="UniProtKB-UniRule"/>
</dbReference>
<dbReference type="PANTHER" id="PTHR11432">
    <property type="entry name" value="NADH DEHYDROGENASE SUBUNIT 1"/>
    <property type="match status" value="1"/>
</dbReference>
<dbReference type="InterPro" id="IPR018086">
    <property type="entry name" value="NADH_UbQ_OxRdtase_su1_CS"/>
</dbReference>
<keyword evidence="5" id="KW-1278">Translocase</keyword>
<evidence type="ECO:0000256" key="6">
    <source>
        <dbReference type="RuleBase" id="RU000471"/>
    </source>
</evidence>
<keyword evidence="3 5" id="KW-1133">Transmembrane helix</keyword>
<comment type="caution">
    <text evidence="7">The sequence shown here is derived from an EMBL/GenBank/DDBJ whole genome shotgun (WGS) entry which is preliminary data.</text>
</comment>
<dbReference type="GO" id="GO:0005886">
    <property type="term" value="C:plasma membrane"/>
    <property type="evidence" value="ECO:0007669"/>
    <property type="project" value="UniProtKB-SubCell"/>
</dbReference>
<protein>
    <recommendedName>
        <fullName evidence="5">NADH-quinone oxidoreductase subunit H</fullName>
        <ecNumber evidence="5">7.1.1.-</ecNumber>
    </recommendedName>
    <alternativeName>
        <fullName evidence="5">NADH dehydrogenase I subunit H</fullName>
    </alternativeName>
    <alternativeName>
        <fullName evidence="5">NDH-1 subunit H</fullName>
    </alternativeName>
</protein>
<sequence length="357" mass="40425">MEVWQTFVKMVHTLVPWFDGTVAIILIIFIKAMALLIPLMLVVAYFTYAERKVIGYMQLRIGPNRVGPKGWLQPIADALKLMTKEIIFPTKANIYLFLLAPVLAIAPAIAVWAVIPFDEGIYITNLDISLLYVLAIGSIGVYGIILAGWASNSKYPLLGALRSAALLVSYEIVIGFALVTVVMIAGSVNLNTIVQAQQGGIIYWYFIPLFPIMIIFFISSLVETNRAPFDVVEGESEIVGGTHVEYSGMTFAVFFLAEYSNMILMAVLSVIMFFGGWHSPFEAIPYLESVFSWIPGMIWLLVKTTFFMFLYLWVRATFPRFRYDQIMRLSWKIFLPITIIWIFVVALMTQLQLSPWF</sequence>
<comment type="function">
    <text evidence="5">NDH-1 shuttles electrons from NADH, via FMN and iron-sulfur (Fe-S) centers, to quinones in the respiratory chain. The immediate electron acceptor for the enzyme in this species is believed to be ubiquinone. Couples the redox reaction to proton translocation (for every two electrons transferred, four hydrogen ions are translocated across the cytoplasmic membrane), and thus conserves the redox energy in a proton gradient. This subunit may bind ubiquinone.</text>
</comment>
<gene>
    <name evidence="5 7" type="primary">nuoH</name>
    <name evidence="7" type="ORF">H0A74_02605</name>
</gene>
<dbReference type="PROSITE" id="PS00668">
    <property type="entry name" value="COMPLEX1_ND1_2"/>
    <property type="match status" value="1"/>
</dbReference>
<comment type="subunit">
    <text evidence="5">NDH-1 is composed of 14 different subunits. Subunits NuoA, H, J, K, L, M, N constitute the membrane sector of the complex.</text>
</comment>
<evidence type="ECO:0000256" key="2">
    <source>
        <dbReference type="ARBA" id="ARBA00022692"/>
    </source>
</evidence>
<feature type="transmembrane region" description="Helical" evidence="5">
    <location>
        <begin position="259"/>
        <end position="278"/>
    </location>
</feature>
<evidence type="ECO:0000256" key="1">
    <source>
        <dbReference type="ARBA" id="ARBA00004141"/>
    </source>
</evidence>
<keyword evidence="5" id="KW-1003">Cell membrane</keyword>
<feature type="transmembrane region" description="Helical" evidence="5">
    <location>
        <begin position="164"/>
        <end position="190"/>
    </location>
</feature>
<keyword evidence="7" id="KW-0560">Oxidoreductase</keyword>
<comment type="similarity">
    <text evidence="5 6">Belongs to the complex I subunit 1 family.</text>
</comment>
<dbReference type="HAMAP" id="MF_01350">
    <property type="entry name" value="NDH1_NuoH"/>
    <property type="match status" value="1"/>
</dbReference>
<evidence type="ECO:0000256" key="3">
    <source>
        <dbReference type="ARBA" id="ARBA00022989"/>
    </source>
</evidence>
<evidence type="ECO:0000256" key="5">
    <source>
        <dbReference type="HAMAP-Rule" id="MF_01350"/>
    </source>
</evidence>
<feature type="transmembrane region" description="Helical" evidence="5">
    <location>
        <begin position="290"/>
        <end position="313"/>
    </location>
</feature>
<evidence type="ECO:0000313" key="8">
    <source>
        <dbReference type="Proteomes" id="UP000525329"/>
    </source>
</evidence>
<feature type="transmembrane region" description="Helical" evidence="5">
    <location>
        <begin position="202"/>
        <end position="222"/>
    </location>
</feature>
<feature type="transmembrane region" description="Helical" evidence="5">
    <location>
        <begin position="130"/>
        <end position="152"/>
    </location>
</feature>
<reference evidence="7 8" key="1">
    <citation type="submission" date="2020-05" db="EMBL/GenBank/DDBJ databases">
        <title>Horizontal transmission and recombination maintain forever young bacterial symbiont genomes.</title>
        <authorList>
            <person name="Russell S.L."/>
            <person name="Pepper-Tunick E."/>
            <person name="Svedberg J."/>
            <person name="Byrne A."/>
            <person name="Ruelas Castillo J."/>
            <person name="Vollmers C."/>
            <person name="Beinart R.A."/>
            <person name="Corbett-Detig R."/>
        </authorList>
    </citation>
    <scope>NUCLEOTIDE SEQUENCE [LARGE SCALE GENOMIC DNA]</scope>
    <source>
        <strain evidence="7">Monterey_2004</strain>
    </source>
</reference>
<accession>A0A853G835</accession>
<dbReference type="GO" id="GO:0009060">
    <property type="term" value="P:aerobic respiration"/>
    <property type="evidence" value="ECO:0007669"/>
    <property type="project" value="TreeGrafter"/>
</dbReference>
<comment type="subcellular location">
    <subcellularLocation>
        <location evidence="5 6">Cell membrane</location>
        <topology evidence="5 6">Multi-pass membrane protein</topology>
    </subcellularLocation>
    <subcellularLocation>
        <location evidence="1">Membrane</location>
        <topology evidence="1">Multi-pass membrane protein</topology>
    </subcellularLocation>
</comment>
<keyword evidence="4 5" id="KW-0472">Membrane</keyword>
<keyword evidence="5 6" id="KW-0520">NAD</keyword>
<dbReference type="EMBL" id="JACCHU010000001">
    <property type="protein sequence ID" value="NYT52449.1"/>
    <property type="molecule type" value="Genomic_DNA"/>
</dbReference>
<dbReference type="AlphaFoldDB" id="A0A853G835"/>